<proteinExistence type="predicted"/>
<dbReference type="VEuPathDB" id="CryptoDB:GNI_160690"/>
<evidence type="ECO:0000313" key="4">
    <source>
        <dbReference type="Proteomes" id="UP000019763"/>
    </source>
</evidence>
<reference evidence="3" key="1">
    <citation type="submission" date="2013-12" db="EMBL/GenBank/DDBJ databases">
        <authorList>
            <person name="Omoto C.K."/>
            <person name="Sibley D."/>
            <person name="Venepally P."/>
            <person name="Hadjithomas M."/>
            <person name="Karamycheva S."/>
            <person name="Brunk B."/>
            <person name="Roos D."/>
            <person name="Caler E."/>
            <person name="Lorenzi H."/>
        </authorList>
    </citation>
    <scope>NUCLEOTIDE SEQUENCE</scope>
</reference>
<evidence type="ECO:0000259" key="2">
    <source>
        <dbReference type="Pfam" id="PF00004"/>
    </source>
</evidence>
<dbReference type="GO" id="GO:0016887">
    <property type="term" value="F:ATP hydrolysis activity"/>
    <property type="evidence" value="ECO:0007669"/>
    <property type="project" value="InterPro"/>
</dbReference>
<sequence length="513" mass="56887">MKPHENNTVKHTPREKDVEGNAVTGEIKEIWTTVLNASVFEYSTRVWSRINQEDIFLTTFYQVNAAWPFSIKAQVEQRGIILAVERPAGGNRTNKSRAWASKLADVDFGSIRFVVANSFDVVPLIQPYIVDFATDVYVFCRDDLTRIRQEKHIPRRVTACLLMSEMSELVELYKSGFVCSPNTLPGVSAESPQGPLSDAQAARFLASLKNLEPADQLSAMSDALRTLSLPRFPPFAFESGASNFSCRLQAAELLAEYGHSAIHHPDYRRNLHMELRRLASLSPTDPQSLGPQSLDRPGSNQPPSDGQSSDLRACLAPNLTPELRRALQGPLCPIVFPFVVCGSGFKSPRILLYEASATPPHLSLAPPSLGTFSLEPKLPSEAGVHLPKNWLDEAFGRDPRRLLLIVRLSEVFGRHVGESEANLRNTFGLAETLGRRYESVVVLLENLELFAKRDNSSMLERNLVTSLLVSLDGIQTTSAHVGYIGISRTHPANLDEAITRPGRFNQWIPICHA</sequence>
<feature type="compositionally biased region" description="Polar residues" evidence="1">
    <location>
        <begin position="282"/>
        <end position="291"/>
    </location>
</feature>
<protein>
    <submittedName>
        <fullName evidence="3">AAA family ATPase</fullName>
    </submittedName>
</protein>
<comment type="caution">
    <text evidence="3">The sequence shown here is derived from an EMBL/GenBank/DDBJ whole genome shotgun (WGS) entry which is preliminary data.</text>
</comment>
<evidence type="ECO:0000313" key="3">
    <source>
        <dbReference type="EMBL" id="EZG43742.1"/>
    </source>
</evidence>
<dbReference type="InterPro" id="IPR003959">
    <property type="entry name" value="ATPase_AAA_core"/>
</dbReference>
<dbReference type="SUPFAM" id="SSF52540">
    <property type="entry name" value="P-loop containing nucleoside triphosphate hydrolases"/>
    <property type="match status" value="1"/>
</dbReference>
<dbReference type="GeneID" id="22915568"/>
<keyword evidence="4" id="KW-1185">Reference proteome</keyword>
<dbReference type="InterPro" id="IPR027417">
    <property type="entry name" value="P-loop_NTPase"/>
</dbReference>
<dbReference type="RefSeq" id="XP_011133029.1">
    <property type="nucleotide sequence ID" value="XM_011134727.1"/>
</dbReference>
<dbReference type="Pfam" id="PF00004">
    <property type="entry name" value="AAA"/>
    <property type="match status" value="1"/>
</dbReference>
<dbReference type="EMBL" id="AFNH02001198">
    <property type="protein sequence ID" value="EZG43742.1"/>
    <property type="molecule type" value="Genomic_DNA"/>
</dbReference>
<dbReference type="Gene3D" id="3.40.50.300">
    <property type="entry name" value="P-loop containing nucleotide triphosphate hydrolases"/>
    <property type="match status" value="1"/>
</dbReference>
<dbReference type="Proteomes" id="UP000019763">
    <property type="component" value="Unassembled WGS sequence"/>
</dbReference>
<dbReference type="AlphaFoldDB" id="A0A023AYJ3"/>
<feature type="compositionally biased region" description="Polar residues" evidence="1">
    <location>
        <begin position="298"/>
        <end position="310"/>
    </location>
</feature>
<dbReference type="OrthoDB" id="344212at2759"/>
<feature type="region of interest" description="Disordered" evidence="1">
    <location>
        <begin position="282"/>
        <end position="312"/>
    </location>
</feature>
<dbReference type="GO" id="GO:0005524">
    <property type="term" value="F:ATP binding"/>
    <property type="evidence" value="ECO:0007669"/>
    <property type="project" value="InterPro"/>
</dbReference>
<evidence type="ECO:0000256" key="1">
    <source>
        <dbReference type="SAM" id="MobiDB-lite"/>
    </source>
</evidence>
<name>A0A023AYJ3_GRENI</name>
<gene>
    <name evidence="3" type="ORF">GNI_160690</name>
</gene>
<feature type="domain" description="ATPase AAA-type core" evidence="2">
    <location>
        <begin position="403"/>
        <end position="508"/>
    </location>
</feature>
<organism evidence="3 4">
    <name type="scientific">Gregarina niphandrodes</name>
    <name type="common">Septate eugregarine</name>
    <dbReference type="NCBI Taxonomy" id="110365"/>
    <lineage>
        <taxon>Eukaryota</taxon>
        <taxon>Sar</taxon>
        <taxon>Alveolata</taxon>
        <taxon>Apicomplexa</taxon>
        <taxon>Conoidasida</taxon>
        <taxon>Gregarinasina</taxon>
        <taxon>Eugregarinorida</taxon>
        <taxon>Gregarinidae</taxon>
        <taxon>Gregarina</taxon>
    </lineage>
</organism>
<accession>A0A023AYJ3</accession>